<accession>A0A0F9I4R8</accession>
<sequence>MTDIFDFEKVKNDSELQDILALCSVSTKMTAKTLFPDRFFA</sequence>
<proteinExistence type="predicted"/>
<dbReference type="AlphaFoldDB" id="A0A0F9I4R8"/>
<comment type="caution">
    <text evidence="1">The sequence shown here is derived from an EMBL/GenBank/DDBJ whole genome shotgun (WGS) entry which is preliminary data.</text>
</comment>
<evidence type="ECO:0000313" key="1">
    <source>
        <dbReference type="EMBL" id="KKL88795.1"/>
    </source>
</evidence>
<organism evidence="1">
    <name type="scientific">marine sediment metagenome</name>
    <dbReference type="NCBI Taxonomy" id="412755"/>
    <lineage>
        <taxon>unclassified sequences</taxon>
        <taxon>metagenomes</taxon>
        <taxon>ecological metagenomes</taxon>
    </lineage>
</organism>
<protein>
    <submittedName>
        <fullName evidence="1">Uncharacterized protein</fullName>
    </submittedName>
</protein>
<gene>
    <name evidence="1" type="ORF">LCGC14_1921080</name>
</gene>
<name>A0A0F9I4R8_9ZZZZ</name>
<reference evidence="1" key="1">
    <citation type="journal article" date="2015" name="Nature">
        <title>Complex archaea that bridge the gap between prokaryotes and eukaryotes.</title>
        <authorList>
            <person name="Spang A."/>
            <person name="Saw J.H."/>
            <person name="Jorgensen S.L."/>
            <person name="Zaremba-Niedzwiedzka K."/>
            <person name="Martijn J."/>
            <person name="Lind A.E."/>
            <person name="van Eijk R."/>
            <person name="Schleper C."/>
            <person name="Guy L."/>
            <person name="Ettema T.J."/>
        </authorList>
    </citation>
    <scope>NUCLEOTIDE SEQUENCE</scope>
</reference>
<feature type="non-terminal residue" evidence="1">
    <location>
        <position position="41"/>
    </location>
</feature>
<dbReference type="EMBL" id="LAZR01020459">
    <property type="protein sequence ID" value="KKL88795.1"/>
    <property type="molecule type" value="Genomic_DNA"/>
</dbReference>